<dbReference type="Pfam" id="PF13489">
    <property type="entry name" value="Methyltransf_23"/>
    <property type="match status" value="1"/>
</dbReference>
<evidence type="ECO:0000313" key="1">
    <source>
        <dbReference type="EMBL" id="TCL59367.1"/>
    </source>
</evidence>
<dbReference type="STRING" id="1469948.GCA_000732725_03758"/>
<dbReference type="AlphaFoldDB" id="A0A4V2QC91"/>
<proteinExistence type="predicted"/>
<comment type="caution">
    <text evidence="1">The sequence shown here is derived from an EMBL/GenBank/DDBJ whole genome shotgun (WGS) entry which is preliminary data.</text>
</comment>
<dbReference type="Proteomes" id="UP000295718">
    <property type="component" value="Unassembled WGS sequence"/>
</dbReference>
<protein>
    <submittedName>
        <fullName evidence="1">Methyltransferase family protein</fullName>
    </submittedName>
</protein>
<dbReference type="OrthoDB" id="9808140at2"/>
<gene>
    <name evidence="1" type="ORF">EDD76_104104</name>
</gene>
<keyword evidence="1" id="KW-0808">Transferase</keyword>
<dbReference type="EMBL" id="SLUO01000004">
    <property type="protein sequence ID" value="TCL59367.1"/>
    <property type="molecule type" value="Genomic_DNA"/>
</dbReference>
<reference evidence="1 2" key="1">
    <citation type="submission" date="2019-03" db="EMBL/GenBank/DDBJ databases">
        <title>Genomic Encyclopedia of Type Strains, Phase IV (KMG-IV): sequencing the most valuable type-strain genomes for metagenomic binning, comparative biology and taxonomic classification.</title>
        <authorList>
            <person name="Goeker M."/>
        </authorList>
    </citation>
    <scope>NUCLEOTIDE SEQUENCE [LARGE SCALE GENOMIC DNA]</scope>
    <source>
        <strain evidence="1 2">DSM 100556</strain>
    </source>
</reference>
<dbReference type="SUPFAM" id="SSF53335">
    <property type="entry name" value="S-adenosyl-L-methionine-dependent methyltransferases"/>
    <property type="match status" value="1"/>
</dbReference>
<dbReference type="GO" id="GO:0032259">
    <property type="term" value="P:methylation"/>
    <property type="evidence" value="ECO:0007669"/>
    <property type="project" value="UniProtKB-KW"/>
</dbReference>
<dbReference type="InterPro" id="IPR029063">
    <property type="entry name" value="SAM-dependent_MTases_sf"/>
</dbReference>
<keyword evidence="1" id="KW-0489">Methyltransferase</keyword>
<dbReference type="GO" id="GO:0008168">
    <property type="term" value="F:methyltransferase activity"/>
    <property type="evidence" value="ECO:0007669"/>
    <property type="project" value="UniProtKB-KW"/>
</dbReference>
<dbReference type="Gene3D" id="3.40.50.150">
    <property type="entry name" value="Vaccinia Virus protein VP39"/>
    <property type="match status" value="1"/>
</dbReference>
<dbReference type="CDD" id="cd02440">
    <property type="entry name" value="AdoMet_MTases"/>
    <property type="match status" value="1"/>
</dbReference>
<organism evidence="1 2">
    <name type="scientific">Kineothrix alysoides</name>
    <dbReference type="NCBI Taxonomy" id="1469948"/>
    <lineage>
        <taxon>Bacteria</taxon>
        <taxon>Bacillati</taxon>
        <taxon>Bacillota</taxon>
        <taxon>Clostridia</taxon>
        <taxon>Lachnospirales</taxon>
        <taxon>Lachnospiraceae</taxon>
        <taxon>Kineothrix</taxon>
    </lineage>
</organism>
<accession>A0A4V2QC91</accession>
<keyword evidence="2" id="KW-1185">Reference proteome</keyword>
<sequence length="385" mass="45471">MKKCIICKNNIEKYVAIEKKYLELPLKYGSKQKSRSETLNADEYSCPFCYALDRDRLCALFLQELLEKTKTLEINILDIAPSGAIKKFIYSNSGKDTNYYTADLYMEDVDYRLDVQDMKDISNESFHLVICCHVLEHVKDDKLAMKEIYRILDRNGLAIILVPLDLNQTETDEEWGLTEAENWRRFGQGDHVRKYAKIDFVNRLKEVGFKVNEMRKADFGEENYRQNALTDTSTLYIVDKNLNNFSKKRELIQNFVDNYKQDFDQMNRIKGEINYWIDCCKEHNGQILIWGWGYFVCENSRYTKAKIVFQNHLSMEEKVFAFDLQKREDIQTTFGENGNNYYYSGIALSYALNIFENGTYNIFLKLRNSEKENLLLIYKEFHVSN</sequence>
<evidence type="ECO:0000313" key="2">
    <source>
        <dbReference type="Proteomes" id="UP000295718"/>
    </source>
</evidence>
<name>A0A4V2QC91_9FIRM</name>
<dbReference type="RefSeq" id="WP_051869801.1">
    <property type="nucleotide sequence ID" value="NZ_JPNB01000002.1"/>
</dbReference>